<sequence length="229" mass="23762">MTRILRKTVLALAPLALSAGLAACMGAPAGGIGPEPLNPATRFSLQVEPGVDRIALAVHETGLSGAQQSALVALTDRFGLQGASVLRIEAPSGGDPVSAEFAYRVKAALEGMGSPGVTIQVVGYQAPDPRAPVVVGFETVRAAVPQCGTYWGNMTRTNGNDTSANFGCAVTANLAAQIDNPRDIVTPRGMTPVDTGRRAVVYDHYRKGEATAAPQEELVANRRVSQAVN</sequence>
<dbReference type="Proteomes" id="UP000663918">
    <property type="component" value="Chromosome"/>
</dbReference>
<dbReference type="Pfam" id="PF09476">
    <property type="entry name" value="Pilus_CpaD"/>
    <property type="match status" value="1"/>
</dbReference>
<dbReference type="RefSeq" id="WP_207870402.1">
    <property type="nucleotide sequence ID" value="NZ_CP062222.1"/>
</dbReference>
<dbReference type="AlphaFoldDB" id="A0A975C065"/>
<dbReference type="InterPro" id="IPR013361">
    <property type="entry name" value="Pilus_CpaD"/>
</dbReference>
<dbReference type="InterPro" id="IPR019027">
    <property type="entry name" value="Pilus_biogenesis_CpaD-related"/>
</dbReference>
<feature type="chain" id="PRO_5038043763" evidence="1">
    <location>
        <begin position="23"/>
        <end position="229"/>
    </location>
</feature>
<feature type="signal peptide" evidence="1">
    <location>
        <begin position="1"/>
        <end position="22"/>
    </location>
</feature>
<dbReference type="NCBIfam" id="TIGR02522">
    <property type="entry name" value="pilus_cpaD"/>
    <property type="match status" value="1"/>
</dbReference>
<keyword evidence="1" id="KW-0732">Signal</keyword>
<dbReference type="KEGG" id="bgoe:IFJ75_19030"/>
<protein>
    <submittedName>
        <fullName evidence="2">CpaD family pilus assembly protein</fullName>
    </submittedName>
</protein>
<evidence type="ECO:0000313" key="2">
    <source>
        <dbReference type="EMBL" id="QTC91261.1"/>
    </source>
</evidence>
<evidence type="ECO:0000256" key="1">
    <source>
        <dbReference type="SAM" id="SignalP"/>
    </source>
</evidence>
<name>A0A975C065_9CAUL</name>
<gene>
    <name evidence="2" type="ORF">IFJ75_19030</name>
</gene>
<dbReference type="EMBL" id="CP062222">
    <property type="protein sequence ID" value="QTC91261.1"/>
    <property type="molecule type" value="Genomic_DNA"/>
</dbReference>
<dbReference type="PROSITE" id="PS51257">
    <property type="entry name" value="PROKAR_LIPOPROTEIN"/>
    <property type="match status" value="1"/>
</dbReference>
<proteinExistence type="predicted"/>
<organism evidence="2 3">
    <name type="scientific">Brevundimonas goettingensis</name>
    <dbReference type="NCBI Taxonomy" id="2774190"/>
    <lineage>
        <taxon>Bacteria</taxon>
        <taxon>Pseudomonadati</taxon>
        <taxon>Pseudomonadota</taxon>
        <taxon>Alphaproteobacteria</taxon>
        <taxon>Caulobacterales</taxon>
        <taxon>Caulobacteraceae</taxon>
        <taxon>Brevundimonas</taxon>
    </lineage>
</organism>
<accession>A0A975C065</accession>
<reference evidence="2" key="1">
    <citation type="submission" date="2020-09" db="EMBL/GenBank/DDBJ databases">
        <title>Brevundimonas sp. LVF2 isolated from a puddle in Goettingen, Germany.</title>
        <authorList>
            <person name="Friedrich I."/>
            <person name="Klassen A."/>
            <person name="Hannes N."/>
            <person name="Schneider D."/>
            <person name="Hertel R."/>
            <person name="Daniel R."/>
        </authorList>
    </citation>
    <scope>NUCLEOTIDE SEQUENCE</scope>
    <source>
        <strain evidence="2">LVF2</strain>
    </source>
</reference>
<keyword evidence="3" id="KW-1185">Reference proteome</keyword>
<evidence type="ECO:0000313" key="3">
    <source>
        <dbReference type="Proteomes" id="UP000663918"/>
    </source>
</evidence>